<gene>
    <name evidence="1" type="ORF">MSG28_013860</name>
</gene>
<dbReference type="EMBL" id="CM046124">
    <property type="protein sequence ID" value="KAI8432978.1"/>
    <property type="molecule type" value="Genomic_DNA"/>
</dbReference>
<accession>A0ACC0K929</accession>
<keyword evidence="2" id="KW-1185">Reference proteome</keyword>
<proteinExistence type="predicted"/>
<comment type="caution">
    <text evidence="1">The sequence shown here is derived from an EMBL/GenBank/DDBJ whole genome shotgun (WGS) entry which is preliminary data.</text>
</comment>
<name>A0ACC0K929_CHOFU</name>
<evidence type="ECO:0000313" key="2">
    <source>
        <dbReference type="Proteomes" id="UP001064048"/>
    </source>
</evidence>
<organism evidence="1 2">
    <name type="scientific">Choristoneura fumiferana</name>
    <name type="common">Spruce budworm moth</name>
    <name type="synonym">Archips fumiferana</name>
    <dbReference type="NCBI Taxonomy" id="7141"/>
    <lineage>
        <taxon>Eukaryota</taxon>
        <taxon>Metazoa</taxon>
        <taxon>Ecdysozoa</taxon>
        <taxon>Arthropoda</taxon>
        <taxon>Hexapoda</taxon>
        <taxon>Insecta</taxon>
        <taxon>Pterygota</taxon>
        <taxon>Neoptera</taxon>
        <taxon>Endopterygota</taxon>
        <taxon>Lepidoptera</taxon>
        <taxon>Glossata</taxon>
        <taxon>Ditrysia</taxon>
        <taxon>Tortricoidea</taxon>
        <taxon>Tortricidae</taxon>
        <taxon>Tortricinae</taxon>
        <taxon>Choristoneura</taxon>
    </lineage>
</organism>
<dbReference type="Proteomes" id="UP001064048">
    <property type="component" value="Chromosome 24"/>
</dbReference>
<reference evidence="1 2" key="1">
    <citation type="journal article" date="2022" name="Genome Biol. Evol.">
        <title>The Spruce Budworm Genome: Reconstructing the Evolutionary History of Antifreeze Proteins.</title>
        <authorList>
            <person name="Beliveau C."/>
            <person name="Gagne P."/>
            <person name="Picq S."/>
            <person name="Vernygora O."/>
            <person name="Keeling C.I."/>
            <person name="Pinkney K."/>
            <person name="Doucet D."/>
            <person name="Wen F."/>
            <person name="Johnston J.S."/>
            <person name="Maaroufi H."/>
            <person name="Boyle B."/>
            <person name="Laroche J."/>
            <person name="Dewar K."/>
            <person name="Juretic N."/>
            <person name="Blackburn G."/>
            <person name="Nisole A."/>
            <person name="Brunet B."/>
            <person name="Brandao M."/>
            <person name="Lumley L."/>
            <person name="Duan J."/>
            <person name="Quan G."/>
            <person name="Lucarotti C.J."/>
            <person name="Roe A.D."/>
            <person name="Sperling F.A.H."/>
            <person name="Levesque R.C."/>
            <person name="Cusson M."/>
        </authorList>
    </citation>
    <scope>NUCLEOTIDE SEQUENCE [LARGE SCALE GENOMIC DNA]</scope>
    <source>
        <strain evidence="1">Glfc:IPQL:Cfum</strain>
    </source>
</reference>
<protein>
    <submittedName>
        <fullName evidence="1">Uncharacterized protein</fullName>
    </submittedName>
</protein>
<sequence length="380" mass="41561">MTGFVMGWPSNTAGVFSSNSTVLSKPMTTFEISLFGSLVNAGALVIAWAMISVTTNVMMVLVAMALSGVGAAGQAASPIYITEIAEDKIRGTMSACPVNTKYRNAEKAYIIMFQEAAKALAFYRWTDVSSKEVQTGITNIKRQLDPHVENILLEDKEKSRSSRRALMVTSSLVCMSVLMGSLAVMVYAEPLFKQAMLLITSSLASGVCTLLLGTQLQMGWAPHWFSAVLIYVYNFGYTLGAAVVPFIILSEVFLPEEAAESIAFYRCVAVSSKEVEIEIAKIRLQLDPRIDEILHSENASGVLTLLLGTQLQCHWAPHWATAVLIYSYCFIYTLGAATVPFILTAEVFLPESPVSLVPYTASSVYQKPRVYPPMRFNCCS</sequence>
<evidence type="ECO:0000313" key="1">
    <source>
        <dbReference type="EMBL" id="KAI8432978.1"/>
    </source>
</evidence>